<dbReference type="EMBL" id="JACOQH010000006">
    <property type="protein sequence ID" value="MBC5754233.1"/>
    <property type="molecule type" value="Genomic_DNA"/>
</dbReference>
<dbReference type="InterPro" id="IPR046207">
    <property type="entry name" value="DUF6240"/>
</dbReference>
<organism evidence="1 2">
    <name type="scientific">Roseburia yibonii</name>
    <dbReference type="NCBI Taxonomy" id="2763063"/>
    <lineage>
        <taxon>Bacteria</taxon>
        <taxon>Bacillati</taxon>
        <taxon>Bacillota</taxon>
        <taxon>Clostridia</taxon>
        <taxon>Lachnospirales</taxon>
        <taxon>Lachnospiraceae</taxon>
        <taxon>Roseburia</taxon>
    </lineage>
</organism>
<keyword evidence="2" id="KW-1185">Reference proteome</keyword>
<comment type="caution">
    <text evidence="1">The sequence shown here is derived from an EMBL/GenBank/DDBJ whole genome shotgun (WGS) entry which is preliminary data.</text>
</comment>
<accession>A0ABR7IBC8</accession>
<reference evidence="1 2" key="1">
    <citation type="submission" date="2020-08" db="EMBL/GenBank/DDBJ databases">
        <title>Genome public.</title>
        <authorList>
            <person name="Liu C."/>
            <person name="Sun Q."/>
        </authorList>
    </citation>
    <scope>NUCLEOTIDE SEQUENCE [LARGE SCALE GENOMIC DNA]</scope>
    <source>
        <strain evidence="1 2">BX0805</strain>
    </source>
</reference>
<dbReference type="Proteomes" id="UP000621540">
    <property type="component" value="Unassembled WGS sequence"/>
</dbReference>
<sequence>MRIEKSGIFDVTQNDGIEIRGKVEGTAAGTDVASDFFVKDKKTTQVTYGNPAEEGKGTIADVMAQAGALDATLIKNEMLFAGNSATTKDCVGIGKDGFSLGGTDVETIVTETDKMKMQLAKAGVDVSCMGDGLSEEVLTEMTGNPALAAQIANSLTQADLPVTEENLTESMEAVSQTEGINGLSDGAMKYMLDNELPPTIENIYKAEYSGSASYSAPAKAADDYAAMQDQIENVIKKAGLPVNEETLGNAYFMLQNDIALTPENLTYLGELKEMDAPLDQEKVLNAITDAVAEGKRPKDAMLISGYSLADRAKDALAVVDSATDQDVKTVVGAGLELNIQNLAWSEMQNADETVIPVDLSDTDIAFVTAKRKLEETRLAMTAEANYSLLKQGISIDTVPLAELVEELINVENTYYKNLLEQGGAAATAENVKLFADTTDVVTSLKTMPAYTLGIKSADLSTLQGLHDAGSALEQSLKRANESYETLMTEPRRDLGDSITKAFQNVDDILEDLNLETSESNERAVRILAYNRLDINETSIAQMKEADAQVQRAFANLSPAVVREMIKKGINPLDMDITELNRTAEEIKNSLDDDGSEHFSEYLWKLENNNEISDEERDAYIGIYRLLNQVEKTDGAVIGALIEQGTEVTMRNLLTGVRSLKHQNMDVTVDDNFGAISELTGNNNSITAQIEKAYQTDCAKMAKELISPEAVRLAVKESGWEDLTPEQLLEQLRNAKAEVQDEEQERYVRGQQADIAACMKASDEVYQMLADYDVPNTVYNVLAAQEYMENRNGAFRKLFASETEREADTDIEAAKAEMLEKYGEAVKTPEEMKAAEEELEKRAASVMDTMLVDHANVTSMQVKEMKLMRTQIELGGMLAKNETYAIPVLIQNEITSVHLRVIRDDAKKGLVNITFETDHLGKVAAELKASGNTVSGYIASDRKETTEFLSEHADALQEAIKTELSENTEGAAAAEISFVTSESLDLTHFEQKEAVKQEGEKELSKVQTTTLYTIARKFLETAKSL</sequence>
<gene>
    <name evidence="1" type="ORF">H8Z76_09465</name>
</gene>
<dbReference type="RefSeq" id="WP_186982331.1">
    <property type="nucleotide sequence ID" value="NZ_JACOQH010000006.1"/>
</dbReference>
<name>A0ABR7IBC8_9FIRM</name>
<protein>
    <recommendedName>
        <fullName evidence="3">Flagellar hook-length control protein FliK</fullName>
    </recommendedName>
</protein>
<evidence type="ECO:0000313" key="2">
    <source>
        <dbReference type="Proteomes" id="UP000621540"/>
    </source>
</evidence>
<dbReference type="Pfam" id="PF19753">
    <property type="entry name" value="DUF6240"/>
    <property type="match status" value="2"/>
</dbReference>
<proteinExistence type="predicted"/>
<evidence type="ECO:0008006" key="3">
    <source>
        <dbReference type="Google" id="ProtNLM"/>
    </source>
</evidence>
<evidence type="ECO:0000313" key="1">
    <source>
        <dbReference type="EMBL" id="MBC5754233.1"/>
    </source>
</evidence>